<protein>
    <recommendedName>
        <fullName evidence="10">CRISPR-associated endonuclease Cas1</fullName>
        <ecNumber evidence="10">3.1.-.-</ecNumber>
    </recommendedName>
</protein>
<dbReference type="HAMAP" id="MF_01470">
    <property type="entry name" value="Cas1"/>
    <property type="match status" value="1"/>
</dbReference>
<dbReference type="InterPro" id="IPR042206">
    <property type="entry name" value="CRISPR-assoc_Cas1_C"/>
</dbReference>
<dbReference type="InterPro" id="IPR019855">
    <property type="entry name" value="CRISPR-assoc_Cas1_NMENI"/>
</dbReference>
<evidence type="ECO:0000256" key="8">
    <source>
        <dbReference type="ARBA" id="ARBA00023211"/>
    </source>
</evidence>
<dbReference type="NCBIfam" id="TIGR03639">
    <property type="entry name" value="cas1_NMENI"/>
    <property type="match status" value="1"/>
</dbReference>
<organism evidence="11 12">
    <name type="scientific">Eilatimonas milleporae</name>
    <dbReference type="NCBI Taxonomy" id="911205"/>
    <lineage>
        <taxon>Bacteria</taxon>
        <taxon>Pseudomonadati</taxon>
        <taxon>Pseudomonadota</taxon>
        <taxon>Alphaproteobacteria</taxon>
        <taxon>Kordiimonadales</taxon>
        <taxon>Kordiimonadaceae</taxon>
        <taxon>Eilatimonas</taxon>
    </lineage>
</organism>
<evidence type="ECO:0000256" key="2">
    <source>
        <dbReference type="ARBA" id="ARBA00022723"/>
    </source>
</evidence>
<name>A0A3M0CGN8_9PROT</name>
<feature type="binding site" evidence="10">
    <location>
        <position position="148"/>
    </location>
    <ligand>
        <name>Mn(2+)</name>
        <dbReference type="ChEBI" id="CHEBI:29035"/>
    </ligand>
</feature>
<dbReference type="InterPro" id="IPR050646">
    <property type="entry name" value="Cas1"/>
</dbReference>
<feature type="binding site" evidence="10">
    <location>
        <position position="220"/>
    </location>
    <ligand>
        <name>Mn(2+)</name>
        <dbReference type="ChEBI" id="CHEBI:29035"/>
    </ligand>
</feature>
<evidence type="ECO:0000256" key="5">
    <source>
        <dbReference type="ARBA" id="ARBA00022842"/>
    </source>
</evidence>
<dbReference type="OrthoDB" id="9803119at2"/>
<dbReference type="GO" id="GO:0003677">
    <property type="term" value="F:DNA binding"/>
    <property type="evidence" value="ECO:0007669"/>
    <property type="project" value="UniProtKB-KW"/>
</dbReference>
<comment type="function">
    <text evidence="10">CRISPR (clustered regularly interspaced short palindromic repeat), is an adaptive immune system that provides protection against mobile genetic elements (viruses, transposable elements and conjugative plasmids). CRISPR clusters contain spacers, sequences complementary to antecedent mobile elements, and target invading nucleic acids. CRISPR clusters are transcribed and processed into CRISPR RNA (crRNA). Acts as a dsDNA endonuclease. Involved in the integration of spacer DNA into the CRISPR cassette.</text>
</comment>
<evidence type="ECO:0000256" key="6">
    <source>
        <dbReference type="ARBA" id="ARBA00023118"/>
    </source>
</evidence>
<keyword evidence="3 10" id="KW-0255">Endonuclease</keyword>
<dbReference type="Proteomes" id="UP000271227">
    <property type="component" value="Unassembled WGS sequence"/>
</dbReference>
<evidence type="ECO:0000256" key="4">
    <source>
        <dbReference type="ARBA" id="ARBA00022801"/>
    </source>
</evidence>
<comment type="subunit">
    <text evidence="9 10">Homodimer, forms a heterotetramer with a Cas2 homodimer.</text>
</comment>
<proteinExistence type="inferred from homology"/>
<dbReference type="InterPro" id="IPR002729">
    <property type="entry name" value="CRISPR-assoc_Cas1"/>
</dbReference>
<dbReference type="EMBL" id="REFR01000011">
    <property type="protein sequence ID" value="RMB07947.1"/>
    <property type="molecule type" value="Genomic_DNA"/>
</dbReference>
<dbReference type="GO" id="GO:0004520">
    <property type="term" value="F:DNA endonuclease activity"/>
    <property type="evidence" value="ECO:0007669"/>
    <property type="project" value="InterPro"/>
</dbReference>
<dbReference type="AlphaFoldDB" id="A0A3M0CGN8"/>
<dbReference type="NCBIfam" id="TIGR00287">
    <property type="entry name" value="cas1"/>
    <property type="match status" value="1"/>
</dbReference>
<feature type="binding site" evidence="10">
    <location>
        <position position="205"/>
    </location>
    <ligand>
        <name>Mn(2+)</name>
        <dbReference type="ChEBI" id="CHEBI:29035"/>
    </ligand>
</feature>
<keyword evidence="8 10" id="KW-0464">Manganese</keyword>
<evidence type="ECO:0000256" key="10">
    <source>
        <dbReference type="HAMAP-Rule" id="MF_01470"/>
    </source>
</evidence>
<comment type="similarity">
    <text evidence="10">Belongs to the CRISPR-associated endonuclease Cas1 family.</text>
</comment>
<gene>
    <name evidence="10" type="primary">cas1</name>
    <name evidence="11" type="ORF">BXY39_2041</name>
</gene>
<reference evidence="11 12" key="1">
    <citation type="submission" date="2018-10" db="EMBL/GenBank/DDBJ databases">
        <title>Genomic Encyclopedia of Archaeal and Bacterial Type Strains, Phase II (KMG-II): from individual species to whole genera.</title>
        <authorList>
            <person name="Goeker M."/>
        </authorList>
    </citation>
    <scope>NUCLEOTIDE SEQUENCE [LARGE SCALE GENOMIC DNA]</scope>
    <source>
        <strain evidence="11 12">DSM 25217</strain>
    </source>
</reference>
<evidence type="ECO:0000256" key="7">
    <source>
        <dbReference type="ARBA" id="ARBA00023125"/>
    </source>
</evidence>
<keyword evidence="5 10" id="KW-0460">Magnesium</keyword>
<evidence type="ECO:0000256" key="9">
    <source>
        <dbReference type="ARBA" id="ARBA00038592"/>
    </source>
</evidence>
<comment type="cofactor">
    <cofactor evidence="10">
        <name>Mg(2+)</name>
        <dbReference type="ChEBI" id="CHEBI:18420"/>
    </cofactor>
    <cofactor evidence="10">
        <name>Mn(2+)</name>
        <dbReference type="ChEBI" id="CHEBI:29035"/>
    </cofactor>
</comment>
<dbReference type="GO" id="GO:0046872">
    <property type="term" value="F:metal ion binding"/>
    <property type="evidence" value="ECO:0007669"/>
    <property type="project" value="UniProtKB-UniRule"/>
</dbReference>
<dbReference type="Gene3D" id="1.20.120.920">
    <property type="entry name" value="CRISPR-associated endonuclease Cas1, C-terminal domain"/>
    <property type="match status" value="1"/>
</dbReference>
<evidence type="ECO:0000313" key="12">
    <source>
        <dbReference type="Proteomes" id="UP000271227"/>
    </source>
</evidence>
<keyword evidence="6 10" id="KW-0051">Antiviral defense</keyword>
<sequence length="309" mass="32975">MPGRIIEIAGEERYLHVARGFLVVETDDGEAGRVPLDDIAAVIVTARQARYSNRLVCALADRNALLIPCDERFRPVGWLWPLSGHYGQGGRMAAQAGAGRPRNKRLWQQIVRAKIAAQAQALRAAGAPHAGVAALAARVRSGDPDNVEAQAARRYWPLMMGPDFSRDRGADGANALLNYGYTVLRAVTARAIAAAGLHPTLGLHHGNRTNAMALADDLMEPFRPYVDLSVKGLMKQGQTDVSPTAKRHLAALSTWDMPSPQGVSPLMTVLHRLAASLGGVYEGDGGTLALPEAPTDLHLAALLNPDVSA</sequence>
<dbReference type="Pfam" id="PF01867">
    <property type="entry name" value="Cas_Cas1"/>
    <property type="match status" value="1"/>
</dbReference>
<keyword evidence="2 10" id="KW-0479">Metal-binding</keyword>
<comment type="caution">
    <text evidence="11">The sequence shown here is derived from an EMBL/GenBank/DDBJ whole genome shotgun (WGS) entry which is preliminary data.</text>
</comment>
<dbReference type="GO" id="GO:0043571">
    <property type="term" value="P:maintenance of CRISPR repeat elements"/>
    <property type="evidence" value="ECO:0007669"/>
    <property type="project" value="UniProtKB-UniRule"/>
</dbReference>
<accession>A0A3M0CGN8</accession>
<evidence type="ECO:0000313" key="11">
    <source>
        <dbReference type="EMBL" id="RMB07947.1"/>
    </source>
</evidence>
<dbReference type="GO" id="GO:0051607">
    <property type="term" value="P:defense response to virus"/>
    <property type="evidence" value="ECO:0007669"/>
    <property type="project" value="UniProtKB-UniRule"/>
</dbReference>
<keyword evidence="4 10" id="KW-0378">Hydrolase</keyword>
<dbReference type="GO" id="GO:0016787">
    <property type="term" value="F:hydrolase activity"/>
    <property type="evidence" value="ECO:0007669"/>
    <property type="project" value="UniProtKB-KW"/>
</dbReference>
<evidence type="ECO:0000256" key="3">
    <source>
        <dbReference type="ARBA" id="ARBA00022759"/>
    </source>
</evidence>
<keyword evidence="12" id="KW-1185">Reference proteome</keyword>
<dbReference type="EC" id="3.1.-.-" evidence="10"/>
<evidence type="ECO:0000256" key="1">
    <source>
        <dbReference type="ARBA" id="ARBA00022722"/>
    </source>
</evidence>
<dbReference type="RefSeq" id="WP_121938713.1">
    <property type="nucleotide sequence ID" value="NZ_REFR01000011.1"/>
</dbReference>
<dbReference type="InParanoid" id="A0A3M0CGN8"/>
<keyword evidence="1 10" id="KW-0540">Nuclease</keyword>
<keyword evidence="7 10" id="KW-0238">DNA-binding</keyword>
<dbReference type="PANTHER" id="PTHR34353">
    <property type="entry name" value="CRISPR-ASSOCIATED ENDONUCLEASE CAS1 1"/>
    <property type="match status" value="1"/>
</dbReference>
<dbReference type="PANTHER" id="PTHR34353:SF2">
    <property type="entry name" value="CRISPR-ASSOCIATED ENDONUCLEASE CAS1 1"/>
    <property type="match status" value="1"/>
</dbReference>